<feature type="transmembrane region" description="Helical" evidence="1">
    <location>
        <begin position="12"/>
        <end position="35"/>
    </location>
</feature>
<gene>
    <name evidence="2" type="ORF">GGR27_001983</name>
</gene>
<reference evidence="2 3" key="1">
    <citation type="submission" date="2020-03" db="EMBL/GenBank/DDBJ databases">
        <title>Genomic Encyclopedia of Type Strains, Phase IV (KMG-IV): sequencing the most valuable type-strain genomes for metagenomic binning, comparative biology and taxonomic classification.</title>
        <authorList>
            <person name="Goeker M."/>
        </authorList>
    </citation>
    <scope>NUCLEOTIDE SEQUENCE [LARGE SCALE GENOMIC DNA]</scope>
    <source>
        <strain evidence="2 3">DSM 105096</strain>
    </source>
</reference>
<organism evidence="2 3">
    <name type="scientific">Neolewinella antarctica</name>
    <dbReference type="NCBI Taxonomy" id="442734"/>
    <lineage>
        <taxon>Bacteria</taxon>
        <taxon>Pseudomonadati</taxon>
        <taxon>Bacteroidota</taxon>
        <taxon>Saprospiria</taxon>
        <taxon>Saprospirales</taxon>
        <taxon>Lewinellaceae</taxon>
        <taxon>Neolewinella</taxon>
    </lineage>
</organism>
<comment type="caution">
    <text evidence="2">The sequence shown here is derived from an EMBL/GenBank/DDBJ whole genome shotgun (WGS) entry which is preliminary data.</text>
</comment>
<feature type="transmembrane region" description="Helical" evidence="1">
    <location>
        <begin position="41"/>
        <end position="63"/>
    </location>
</feature>
<dbReference type="Proteomes" id="UP000770785">
    <property type="component" value="Unassembled WGS sequence"/>
</dbReference>
<accession>A0ABX0XB28</accession>
<name>A0ABX0XB28_9BACT</name>
<sequence>MLKNATSIRVIGFLLLIIGLFTLFINMVGVDLIFLDWLYRYNVALSFAVRLGMVIVGLVMIYVGSTNWERTEA</sequence>
<protein>
    <submittedName>
        <fullName evidence="2">Integral membrane protein</fullName>
    </submittedName>
</protein>
<keyword evidence="1" id="KW-0472">Membrane</keyword>
<evidence type="ECO:0000313" key="2">
    <source>
        <dbReference type="EMBL" id="NJC26484.1"/>
    </source>
</evidence>
<proteinExistence type="predicted"/>
<keyword evidence="3" id="KW-1185">Reference proteome</keyword>
<keyword evidence="1" id="KW-0812">Transmembrane</keyword>
<evidence type="ECO:0000313" key="3">
    <source>
        <dbReference type="Proteomes" id="UP000770785"/>
    </source>
</evidence>
<dbReference type="EMBL" id="JAATJH010000002">
    <property type="protein sequence ID" value="NJC26484.1"/>
    <property type="molecule type" value="Genomic_DNA"/>
</dbReference>
<evidence type="ECO:0000256" key="1">
    <source>
        <dbReference type="SAM" id="Phobius"/>
    </source>
</evidence>
<dbReference type="RefSeq" id="WP_168037221.1">
    <property type="nucleotide sequence ID" value="NZ_JAATJH010000002.1"/>
</dbReference>
<keyword evidence="1" id="KW-1133">Transmembrane helix</keyword>